<dbReference type="InterPro" id="IPR012218">
    <property type="entry name" value="Cyt_c_BACSU-c550-type"/>
</dbReference>
<keyword evidence="3 7" id="KW-0479">Metal-binding</keyword>
<dbReference type="InterPro" id="IPR009056">
    <property type="entry name" value="Cyt_c-like_dom"/>
</dbReference>
<dbReference type="InterPro" id="IPR036909">
    <property type="entry name" value="Cyt_c-like_dom_sf"/>
</dbReference>
<keyword evidence="8" id="KW-0812">Transmembrane</keyword>
<keyword evidence="2 6" id="KW-0349">Heme</keyword>
<feature type="binding site" description="covalent" evidence="6">
    <location>
        <position position="59"/>
    </location>
    <ligand>
        <name>heme c</name>
        <dbReference type="ChEBI" id="CHEBI:61717"/>
    </ligand>
</feature>
<keyword evidence="8" id="KW-0472">Membrane</keyword>
<evidence type="ECO:0000256" key="4">
    <source>
        <dbReference type="ARBA" id="ARBA00022982"/>
    </source>
</evidence>
<evidence type="ECO:0000256" key="2">
    <source>
        <dbReference type="ARBA" id="ARBA00022617"/>
    </source>
</evidence>
<protein>
    <submittedName>
        <fullName evidence="10">Cytochrome c</fullName>
    </submittedName>
</protein>
<feature type="binding site" description="axial binding residue" evidence="7">
    <location>
        <position position="103"/>
    </location>
    <ligand>
        <name>heme c</name>
        <dbReference type="ChEBI" id="CHEBI:61717"/>
    </ligand>
    <ligandPart>
        <name>Fe</name>
        <dbReference type="ChEBI" id="CHEBI:18248"/>
    </ligandPart>
</feature>
<proteinExistence type="predicted"/>
<dbReference type="PROSITE" id="PS51007">
    <property type="entry name" value="CYTC"/>
    <property type="match status" value="1"/>
</dbReference>
<keyword evidence="1" id="KW-0813">Transport</keyword>
<evidence type="ECO:0000313" key="11">
    <source>
        <dbReference type="Proteomes" id="UP001145069"/>
    </source>
</evidence>
<dbReference type="GO" id="GO:0009055">
    <property type="term" value="F:electron transfer activity"/>
    <property type="evidence" value="ECO:0007669"/>
    <property type="project" value="InterPro"/>
</dbReference>
<evidence type="ECO:0000256" key="3">
    <source>
        <dbReference type="ARBA" id="ARBA00022723"/>
    </source>
</evidence>
<evidence type="ECO:0000256" key="6">
    <source>
        <dbReference type="PIRSR" id="PIRSR000025-1"/>
    </source>
</evidence>
<evidence type="ECO:0000256" key="8">
    <source>
        <dbReference type="SAM" id="Phobius"/>
    </source>
</evidence>
<organism evidence="10 11">
    <name type="scientific">Aquibacillus salsiterrae</name>
    <dbReference type="NCBI Taxonomy" id="2950439"/>
    <lineage>
        <taxon>Bacteria</taxon>
        <taxon>Bacillati</taxon>
        <taxon>Bacillota</taxon>
        <taxon>Bacilli</taxon>
        <taxon>Bacillales</taxon>
        <taxon>Bacillaceae</taxon>
        <taxon>Aquibacillus</taxon>
    </lineage>
</organism>
<comment type="PTM">
    <text evidence="6">Binds 1 heme c group covalently per subunit.</text>
</comment>
<dbReference type="InterPro" id="IPR051811">
    <property type="entry name" value="Cytochrome_c550/c551-like"/>
</dbReference>
<dbReference type="GO" id="GO:0005506">
    <property type="term" value="F:iron ion binding"/>
    <property type="evidence" value="ECO:0007669"/>
    <property type="project" value="InterPro"/>
</dbReference>
<dbReference type="InterPro" id="IPR054780">
    <property type="entry name" value="Cytochro_C550_firm"/>
</dbReference>
<feature type="transmembrane region" description="Helical" evidence="8">
    <location>
        <begin position="6"/>
        <end position="28"/>
    </location>
</feature>
<keyword evidence="4" id="KW-0249">Electron transport</keyword>
<keyword evidence="11" id="KW-1185">Reference proteome</keyword>
<keyword evidence="5 7" id="KW-0408">Iron</keyword>
<feature type="domain" description="Cytochrome c" evidence="9">
    <location>
        <begin position="41"/>
        <end position="124"/>
    </location>
</feature>
<evidence type="ECO:0000313" key="10">
    <source>
        <dbReference type="EMBL" id="MDC3415545.1"/>
    </source>
</evidence>
<dbReference type="Pfam" id="PF13442">
    <property type="entry name" value="Cytochrome_CBB3"/>
    <property type="match status" value="1"/>
</dbReference>
<dbReference type="PANTHER" id="PTHR37823">
    <property type="entry name" value="CYTOCHROME C-553-LIKE"/>
    <property type="match status" value="1"/>
</dbReference>
<dbReference type="GO" id="GO:0016020">
    <property type="term" value="C:membrane"/>
    <property type="evidence" value="ECO:0007669"/>
    <property type="project" value="InterPro"/>
</dbReference>
<dbReference type="PIRSF" id="PIRSF000025">
    <property type="entry name" value="Cytc_Bsub_c550"/>
    <property type="match status" value="1"/>
</dbReference>
<evidence type="ECO:0000256" key="7">
    <source>
        <dbReference type="PIRSR" id="PIRSR000025-2"/>
    </source>
</evidence>
<feature type="binding site" description="axial binding residue" evidence="7">
    <location>
        <position position="63"/>
    </location>
    <ligand>
        <name>heme c</name>
        <dbReference type="ChEBI" id="CHEBI:61717"/>
    </ligand>
    <ligandPart>
        <name>Fe</name>
        <dbReference type="ChEBI" id="CHEBI:18248"/>
    </ligandPart>
</feature>
<keyword evidence="8" id="KW-1133">Transmembrane helix</keyword>
<comment type="caution">
    <text evidence="10">The sequence shown here is derived from an EMBL/GenBank/DDBJ whole genome shotgun (WGS) entry which is preliminary data.</text>
</comment>
<dbReference type="PANTHER" id="PTHR37823:SF4">
    <property type="entry name" value="MENAQUINOL-CYTOCHROME C REDUCTASE CYTOCHROME B_C SUBUNIT"/>
    <property type="match status" value="1"/>
</dbReference>
<dbReference type="Gene3D" id="1.10.760.10">
    <property type="entry name" value="Cytochrome c-like domain"/>
    <property type="match status" value="1"/>
</dbReference>
<sequence length="124" mass="13011">MKRNPVIPYAIIAVLGILAMIILSVVGVNQQEKIELAQENGGQAEGGELKEPDAIAQACISCHGSDLSGGVGPSLQQVGNKYSEEEILEILKNGIEGTAMPQMAPGTISNEEAQVLAGWLAEKK</sequence>
<dbReference type="SUPFAM" id="SSF46626">
    <property type="entry name" value="Cytochrome c"/>
    <property type="match status" value="1"/>
</dbReference>
<evidence type="ECO:0000259" key="9">
    <source>
        <dbReference type="PROSITE" id="PS51007"/>
    </source>
</evidence>
<gene>
    <name evidence="10" type="ORF">NC799_01300</name>
</gene>
<accession>A0A9X3WCP3</accession>
<dbReference type="AlphaFoldDB" id="A0A9X3WCP3"/>
<evidence type="ECO:0000256" key="1">
    <source>
        <dbReference type="ARBA" id="ARBA00022448"/>
    </source>
</evidence>
<feature type="binding site" description="covalent" evidence="6">
    <location>
        <position position="62"/>
    </location>
    <ligand>
        <name>heme c</name>
        <dbReference type="ChEBI" id="CHEBI:61717"/>
    </ligand>
</feature>
<name>A0A9X3WCP3_9BACI</name>
<dbReference type="NCBIfam" id="NF045773">
    <property type="entry name" value="cytochro_C550"/>
    <property type="match status" value="1"/>
</dbReference>
<dbReference type="EMBL" id="JAMQKC010000001">
    <property type="protein sequence ID" value="MDC3415545.1"/>
    <property type="molecule type" value="Genomic_DNA"/>
</dbReference>
<reference evidence="10" key="1">
    <citation type="submission" date="2022-06" db="EMBL/GenBank/DDBJ databases">
        <title>Aquibacillus sp. a new bacterium isolated from soil saline samples.</title>
        <authorList>
            <person name="Galisteo C."/>
            <person name="De La Haba R."/>
            <person name="Sanchez-Porro C."/>
            <person name="Ventosa A."/>
        </authorList>
    </citation>
    <scope>NUCLEOTIDE SEQUENCE</scope>
    <source>
        <strain evidence="10">3ASR75-54</strain>
    </source>
</reference>
<dbReference type="Proteomes" id="UP001145069">
    <property type="component" value="Unassembled WGS sequence"/>
</dbReference>
<dbReference type="GO" id="GO:0020037">
    <property type="term" value="F:heme binding"/>
    <property type="evidence" value="ECO:0007669"/>
    <property type="project" value="InterPro"/>
</dbReference>
<dbReference type="RefSeq" id="WP_272444503.1">
    <property type="nucleotide sequence ID" value="NZ_JAMQKC010000001.1"/>
</dbReference>
<evidence type="ECO:0000256" key="5">
    <source>
        <dbReference type="ARBA" id="ARBA00023004"/>
    </source>
</evidence>